<accession>A0A6A3HZZ3</accession>
<gene>
    <name evidence="1" type="ORF">PR001_g25476</name>
</gene>
<evidence type="ECO:0000313" key="1">
    <source>
        <dbReference type="EMBL" id="KAE8976229.1"/>
    </source>
</evidence>
<dbReference type="Proteomes" id="UP000429607">
    <property type="component" value="Unassembled WGS sequence"/>
</dbReference>
<protein>
    <submittedName>
        <fullName evidence="1">Uncharacterized protein</fullName>
    </submittedName>
</protein>
<feature type="non-terminal residue" evidence="1">
    <location>
        <position position="1"/>
    </location>
</feature>
<sequence length="310" mass="34217">DNIIKTWGKFKAFLTRSNFTYAVNDLNETEISSLKTGMESNSTCGYELQRLTDRTWRTIAEMKQEKPDISTDALRVAVYKSDLMLRDIPTVTNNCMDQMILESDEATAYKTRDTLRKTYGVIVDDLIDKGRSDNGTSLTAKQYTRVVADKVLMTIATLFYIDLTRISGLLSEYIQTICGPTQLVGEIDDGTDDNTLGLRIVGAAFKGSTSSWKRRGDGVVRITFVSTDTKDVTVNVISGGDKFDEKDVPAGKTVTWTSNVTALGGRTLYLDRWRPGFLGLPGTGGGSLKLWVPRASEGGHLELTAKLYVS</sequence>
<comment type="caution">
    <text evidence="1">The sequence shown here is derived from an EMBL/GenBank/DDBJ whole genome shotgun (WGS) entry which is preliminary data.</text>
</comment>
<proteinExistence type="predicted"/>
<name>A0A6A3HZZ3_9STRA</name>
<dbReference type="AlphaFoldDB" id="A0A6A3HZZ3"/>
<organism evidence="1 2">
    <name type="scientific">Phytophthora rubi</name>
    <dbReference type="NCBI Taxonomy" id="129364"/>
    <lineage>
        <taxon>Eukaryota</taxon>
        <taxon>Sar</taxon>
        <taxon>Stramenopiles</taxon>
        <taxon>Oomycota</taxon>
        <taxon>Peronosporomycetes</taxon>
        <taxon>Peronosporales</taxon>
        <taxon>Peronosporaceae</taxon>
        <taxon>Phytophthora</taxon>
    </lineage>
</organism>
<evidence type="ECO:0000313" key="2">
    <source>
        <dbReference type="Proteomes" id="UP000429607"/>
    </source>
</evidence>
<dbReference type="EMBL" id="QXFV01003497">
    <property type="protein sequence ID" value="KAE8976229.1"/>
    <property type="molecule type" value="Genomic_DNA"/>
</dbReference>
<reference evidence="1 2" key="1">
    <citation type="submission" date="2018-09" db="EMBL/GenBank/DDBJ databases">
        <title>Genomic investigation of the strawberry pathogen Phytophthora fragariae indicates pathogenicity is determined by transcriptional variation in three key races.</title>
        <authorList>
            <person name="Adams T.M."/>
            <person name="Armitage A.D."/>
            <person name="Sobczyk M.K."/>
            <person name="Bates H.J."/>
            <person name="Dunwell J.M."/>
            <person name="Nellist C.F."/>
            <person name="Harrison R.J."/>
        </authorList>
    </citation>
    <scope>NUCLEOTIDE SEQUENCE [LARGE SCALE GENOMIC DNA]</scope>
    <source>
        <strain evidence="1 2">SCRP249</strain>
    </source>
</reference>